<evidence type="ECO:0000313" key="16">
    <source>
        <dbReference type="Proteomes" id="UP000607397"/>
    </source>
</evidence>
<comment type="subunit">
    <text evidence="3 10">Homodimer.</text>
</comment>
<evidence type="ECO:0000256" key="3">
    <source>
        <dbReference type="ARBA" id="ARBA00011738"/>
    </source>
</evidence>
<dbReference type="GO" id="GO:0042803">
    <property type="term" value="F:protein homodimerization activity"/>
    <property type="evidence" value="ECO:0007669"/>
    <property type="project" value="InterPro"/>
</dbReference>
<dbReference type="Gene3D" id="3.90.20.20">
    <property type="match status" value="1"/>
</dbReference>
<dbReference type="SUPFAM" id="SSF51064">
    <property type="entry name" value="Head domain of nucleotide exchange factor GrpE"/>
    <property type="match status" value="1"/>
</dbReference>
<dbReference type="HAMAP" id="MF_01151">
    <property type="entry name" value="GrpE"/>
    <property type="match status" value="1"/>
</dbReference>
<proteinExistence type="inferred from homology"/>
<evidence type="ECO:0000256" key="5">
    <source>
        <dbReference type="ARBA" id="ARBA00023016"/>
    </source>
</evidence>
<dbReference type="InterPro" id="IPR013805">
    <property type="entry name" value="GrpE_CC"/>
</dbReference>
<comment type="similarity">
    <text evidence="2 10 12">Belongs to the GrpE family.</text>
</comment>
<evidence type="ECO:0000256" key="14">
    <source>
        <dbReference type="SAM" id="MobiDB-lite"/>
    </source>
</evidence>
<protein>
    <recommendedName>
        <fullName evidence="8 10">Protein GrpE</fullName>
    </recommendedName>
    <alternativeName>
        <fullName evidence="9 10">HSP-70 cofactor</fullName>
    </alternativeName>
</protein>
<keyword evidence="16" id="KW-1185">Reference proteome</keyword>
<dbReference type="RefSeq" id="WP_161824207.1">
    <property type="nucleotide sequence ID" value="NZ_WVIC01000005.1"/>
</dbReference>
<dbReference type="Proteomes" id="UP000607397">
    <property type="component" value="Unassembled WGS sequence"/>
</dbReference>
<sequence length="236" mass="26166">MEESVVNYEEASPSLIPEPAGQAGDPPPIDLEELQPSPDGLEPHGSPSGLPAASAAVADREQALELLAAEVESLRLQLEERNAHYMRIAADFDNFRKRNAREKEELEQHVKRHTLSELLPVIDSFERARSQIKPKTDGETVVHNNYQGVYKQLVECLKRIGVSPMRPKGQPFDPNYHDAVMREATDQHPEGTVLEELQQGYLLGDKVLRHAMVKVATAPEDGSATSAHDVPEETPE</sequence>
<feature type="coiled-coil region" evidence="13">
    <location>
        <begin position="57"/>
        <end position="112"/>
    </location>
</feature>
<dbReference type="Pfam" id="PF01025">
    <property type="entry name" value="GrpE"/>
    <property type="match status" value="1"/>
</dbReference>
<evidence type="ECO:0000256" key="2">
    <source>
        <dbReference type="ARBA" id="ARBA00009054"/>
    </source>
</evidence>
<dbReference type="InterPro" id="IPR000740">
    <property type="entry name" value="GrpE"/>
</dbReference>
<dbReference type="GO" id="GO:0000774">
    <property type="term" value="F:adenyl-nucleotide exchange factor activity"/>
    <property type="evidence" value="ECO:0007669"/>
    <property type="project" value="InterPro"/>
</dbReference>
<dbReference type="FunFam" id="2.30.22.10:FF:000001">
    <property type="entry name" value="Protein GrpE"/>
    <property type="match status" value="1"/>
</dbReference>
<evidence type="ECO:0000256" key="11">
    <source>
        <dbReference type="RuleBase" id="RU000639"/>
    </source>
</evidence>
<dbReference type="GO" id="GO:0051087">
    <property type="term" value="F:protein-folding chaperone binding"/>
    <property type="evidence" value="ECO:0007669"/>
    <property type="project" value="InterPro"/>
</dbReference>
<accession>A0A8K2A767</accession>
<keyword evidence="13" id="KW-0175">Coiled coil</keyword>
<evidence type="ECO:0000256" key="12">
    <source>
        <dbReference type="RuleBase" id="RU004478"/>
    </source>
</evidence>
<dbReference type="AlphaFoldDB" id="A0A8K2A767"/>
<dbReference type="PANTHER" id="PTHR21237:SF23">
    <property type="entry name" value="GRPE PROTEIN HOMOLOG, MITOCHONDRIAL"/>
    <property type="match status" value="1"/>
</dbReference>
<feature type="region of interest" description="Disordered" evidence="14">
    <location>
        <begin position="217"/>
        <end position="236"/>
    </location>
</feature>
<feature type="region of interest" description="Disordered" evidence="14">
    <location>
        <begin position="1"/>
        <end position="56"/>
    </location>
</feature>
<dbReference type="NCBIfam" id="NF010741">
    <property type="entry name" value="PRK14143.1"/>
    <property type="match status" value="1"/>
</dbReference>
<evidence type="ECO:0000313" key="15">
    <source>
        <dbReference type="EMBL" id="NCJ05690.1"/>
    </source>
</evidence>
<dbReference type="SUPFAM" id="SSF58014">
    <property type="entry name" value="Coiled-coil domain of nucleotide exchange factor GrpE"/>
    <property type="match status" value="1"/>
</dbReference>
<evidence type="ECO:0000256" key="8">
    <source>
        <dbReference type="ARBA" id="ARBA00072274"/>
    </source>
</evidence>
<organism evidence="15 16">
    <name type="scientific">Petrachloros mirabilis ULC683</name>
    <dbReference type="NCBI Taxonomy" id="2781853"/>
    <lineage>
        <taxon>Bacteria</taxon>
        <taxon>Bacillati</taxon>
        <taxon>Cyanobacteriota</taxon>
        <taxon>Cyanophyceae</taxon>
        <taxon>Synechococcales</taxon>
        <taxon>Petrachlorosaceae</taxon>
        <taxon>Petrachloros</taxon>
        <taxon>Petrachloros mirabilis</taxon>
    </lineage>
</organism>
<comment type="caution">
    <text evidence="15">The sequence shown here is derived from an EMBL/GenBank/DDBJ whole genome shotgun (WGS) entry which is preliminary data.</text>
</comment>
<keyword evidence="5 10" id="KW-0346">Stress response</keyword>
<reference evidence="15" key="1">
    <citation type="submission" date="2019-12" db="EMBL/GenBank/DDBJ databases">
        <title>High-Quality draft genome sequences of three cyanobacteria isolated from the limestone walls of the Old Cathedral of Coimbra.</title>
        <authorList>
            <person name="Tiago I."/>
            <person name="Soares F."/>
            <person name="Portugal A."/>
        </authorList>
    </citation>
    <scope>NUCLEOTIDE SEQUENCE [LARGE SCALE GENOMIC DNA]</scope>
    <source>
        <strain evidence="15">C</strain>
    </source>
</reference>
<dbReference type="InterPro" id="IPR009012">
    <property type="entry name" value="GrpE_head"/>
</dbReference>
<dbReference type="CDD" id="cd00446">
    <property type="entry name" value="GrpE"/>
    <property type="match status" value="1"/>
</dbReference>
<evidence type="ECO:0000256" key="10">
    <source>
        <dbReference type="HAMAP-Rule" id="MF_01151"/>
    </source>
</evidence>
<evidence type="ECO:0000256" key="9">
    <source>
        <dbReference type="ARBA" id="ARBA00076414"/>
    </source>
</evidence>
<dbReference type="PROSITE" id="PS01071">
    <property type="entry name" value="GRPE"/>
    <property type="match status" value="1"/>
</dbReference>
<evidence type="ECO:0000256" key="7">
    <source>
        <dbReference type="ARBA" id="ARBA00053401"/>
    </source>
</evidence>
<dbReference type="GO" id="GO:0051082">
    <property type="term" value="F:unfolded protein binding"/>
    <property type="evidence" value="ECO:0007669"/>
    <property type="project" value="TreeGrafter"/>
</dbReference>
<dbReference type="GO" id="GO:0006457">
    <property type="term" value="P:protein folding"/>
    <property type="evidence" value="ECO:0007669"/>
    <property type="project" value="InterPro"/>
</dbReference>
<evidence type="ECO:0000256" key="6">
    <source>
        <dbReference type="ARBA" id="ARBA00023186"/>
    </source>
</evidence>
<dbReference type="Gene3D" id="2.30.22.10">
    <property type="entry name" value="Head domain of nucleotide exchange factor GrpE"/>
    <property type="match status" value="1"/>
</dbReference>
<dbReference type="PANTHER" id="PTHR21237">
    <property type="entry name" value="GRPE PROTEIN"/>
    <property type="match status" value="1"/>
</dbReference>
<evidence type="ECO:0000256" key="1">
    <source>
        <dbReference type="ARBA" id="ARBA00004496"/>
    </source>
</evidence>
<dbReference type="PRINTS" id="PR00773">
    <property type="entry name" value="GRPEPROTEIN"/>
</dbReference>
<evidence type="ECO:0000256" key="13">
    <source>
        <dbReference type="SAM" id="Coils"/>
    </source>
</evidence>
<comment type="function">
    <text evidence="7 10 11">Participates actively in the response to hyperosmotic and heat shock by preventing the aggregation of stress-denatured proteins, in association with DnaK and GrpE. It is the nucleotide exchange factor for DnaK and may function as a thermosensor. Unfolded proteins bind initially to DnaJ; upon interaction with the DnaJ-bound protein, DnaK hydrolyzes its bound ATP, resulting in the formation of a stable complex. GrpE releases ADP from DnaK; ATP binding to DnaK triggers the release of the substrate protein, thus completing the reaction cycle. Several rounds of ATP-dependent interactions between DnaJ, DnaK and GrpE are required for fully efficient folding.</text>
</comment>
<dbReference type="EMBL" id="WVIC01000005">
    <property type="protein sequence ID" value="NCJ05690.1"/>
    <property type="molecule type" value="Genomic_DNA"/>
</dbReference>
<gene>
    <name evidence="10 15" type="primary">grpE</name>
    <name evidence="15" type="ORF">GS597_04025</name>
</gene>
<keyword evidence="6 10" id="KW-0143">Chaperone</keyword>
<evidence type="ECO:0000256" key="4">
    <source>
        <dbReference type="ARBA" id="ARBA00022490"/>
    </source>
</evidence>
<keyword evidence="4 10" id="KW-0963">Cytoplasm</keyword>
<dbReference type="NCBIfam" id="NF010738">
    <property type="entry name" value="PRK14140.1"/>
    <property type="match status" value="1"/>
</dbReference>
<name>A0A8K2A767_9CYAN</name>
<dbReference type="GO" id="GO:0005737">
    <property type="term" value="C:cytoplasm"/>
    <property type="evidence" value="ECO:0007669"/>
    <property type="project" value="UniProtKB-SubCell"/>
</dbReference>
<comment type="subcellular location">
    <subcellularLocation>
        <location evidence="1 10">Cytoplasm</location>
    </subcellularLocation>
</comment>